<name>A0ABV2HH46_9HYPH</name>
<sequence>MKVISGGQMWEQGGFYEEDEAGDYFGHERGNSI</sequence>
<protein>
    <submittedName>
        <fullName evidence="1">Uncharacterized protein</fullName>
    </submittedName>
</protein>
<comment type="caution">
    <text evidence="1">The sequence shown here is derived from an EMBL/GenBank/DDBJ whole genome shotgun (WGS) entry which is preliminary data.</text>
</comment>
<organism evidence="1 2">
    <name type="scientific">Bartonella silvatica</name>
    <dbReference type="NCBI Taxonomy" id="357760"/>
    <lineage>
        <taxon>Bacteria</taxon>
        <taxon>Pseudomonadati</taxon>
        <taxon>Pseudomonadota</taxon>
        <taxon>Alphaproteobacteria</taxon>
        <taxon>Hyphomicrobiales</taxon>
        <taxon>Bartonellaceae</taxon>
        <taxon>Bartonella</taxon>
    </lineage>
</organism>
<dbReference type="EMBL" id="JBEPLI010000008">
    <property type="protein sequence ID" value="MET3589876.1"/>
    <property type="molecule type" value="Genomic_DNA"/>
</dbReference>
<accession>A0ABV2HH46</accession>
<evidence type="ECO:0000313" key="2">
    <source>
        <dbReference type="Proteomes" id="UP001549086"/>
    </source>
</evidence>
<proteinExistence type="predicted"/>
<evidence type="ECO:0000313" key="1">
    <source>
        <dbReference type="EMBL" id="MET3589876.1"/>
    </source>
</evidence>
<reference evidence="1 2" key="1">
    <citation type="submission" date="2024-06" db="EMBL/GenBank/DDBJ databases">
        <title>Genomic Encyclopedia of Type Strains, Phase IV (KMG-IV): sequencing the most valuable type-strain genomes for metagenomic binning, comparative biology and taxonomic classification.</title>
        <authorList>
            <person name="Goeker M."/>
        </authorList>
    </citation>
    <scope>NUCLEOTIDE SEQUENCE [LARGE SCALE GENOMIC DNA]</scope>
    <source>
        <strain evidence="1 2">DSM 23649</strain>
    </source>
</reference>
<dbReference type="Proteomes" id="UP001549086">
    <property type="component" value="Unassembled WGS sequence"/>
</dbReference>
<keyword evidence="2" id="KW-1185">Reference proteome</keyword>
<gene>
    <name evidence="1" type="ORF">ABID23_000964</name>
</gene>